<dbReference type="Gene3D" id="2.60.120.10">
    <property type="entry name" value="Jelly Rolls"/>
    <property type="match status" value="1"/>
</dbReference>
<name>A0A1J0W2D8_9NOCA</name>
<dbReference type="KEGG" id="nsl:BOX37_17105"/>
<reference evidence="2" key="1">
    <citation type="submission" date="2016-11" db="EMBL/GenBank/DDBJ databases">
        <authorList>
            <person name="Jaros S."/>
            <person name="Januszkiewicz K."/>
            <person name="Wedrychowicz H."/>
        </authorList>
    </citation>
    <scope>NUCLEOTIDE SEQUENCE [LARGE SCALE GENOMIC DNA]</scope>
    <source>
        <strain evidence="2">Y48</strain>
    </source>
</reference>
<dbReference type="Proteomes" id="UP000183810">
    <property type="component" value="Chromosome"/>
</dbReference>
<organism evidence="2 3">
    <name type="scientific">Nocardia mangyaensis</name>
    <dbReference type="NCBI Taxonomy" id="2213200"/>
    <lineage>
        <taxon>Bacteria</taxon>
        <taxon>Bacillati</taxon>
        <taxon>Actinomycetota</taxon>
        <taxon>Actinomycetes</taxon>
        <taxon>Mycobacteriales</taxon>
        <taxon>Nocardiaceae</taxon>
        <taxon>Nocardia</taxon>
    </lineage>
</organism>
<accession>A0A1J0W2D8</accession>
<evidence type="ECO:0000313" key="2">
    <source>
        <dbReference type="EMBL" id="APE38430.1"/>
    </source>
</evidence>
<dbReference type="InterPro" id="IPR013096">
    <property type="entry name" value="Cupin_2"/>
</dbReference>
<evidence type="ECO:0000259" key="1">
    <source>
        <dbReference type="Pfam" id="PF07883"/>
    </source>
</evidence>
<feature type="domain" description="Cupin type-2" evidence="1">
    <location>
        <begin position="48"/>
        <end position="117"/>
    </location>
</feature>
<dbReference type="EMBL" id="CP018082">
    <property type="protein sequence ID" value="APE38430.1"/>
    <property type="molecule type" value="Genomic_DNA"/>
</dbReference>
<keyword evidence="3" id="KW-1185">Reference proteome</keyword>
<dbReference type="SUPFAM" id="SSF51182">
    <property type="entry name" value="RmlC-like cupins"/>
    <property type="match status" value="1"/>
</dbReference>
<sequence length="142" mass="15144">MLRCAGDCAVIEKSPESGFHATELAFGYSAEGLAIAAFGEMEVLVRDVTIMPGEGTGWHYHPGPVIVIVLEGEVTQCRPDGGSRKYRAGEALVEPGDPEWIHDGRNLGDRPVRMIATYLLPAGAPPAVQVLPPSRPAPRDVS</sequence>
<dbReference type="PANTHER" id="PTHR38599:SF1">
    <property type="entry name" value="CUPIN DOMAIN PROTEIN (AFU_ORTHOLOGUE AFUA_3G13620)"/>
    <property type="match status" value="1"/>
</dbReference>
<dbReference type="AlphaFoldDB" id="A0A1J0W2D8"/>
<evidence type="ECO:0000313" key="3">
    <source>
        <dbReference type="Proteomes" id="UP000183810"/>
    </source>
</evidence>
<gene>
    <name evidence="2" type="ORF">BOX37_17105</name>
</gene>
<dbReference type="InterPro" id="IPR011051">
    <property type="entry name" value="RmlC_Cupin_sf"/>
</dbReference>
<dbReference type="InterPro" id="IPR014710">
    <property type="entry name" value="RmlC-like_jellyroll"/>
</dbReference>
<dbReference type="PANTHER" id="PTHR38599">
    <property type="entry name" value="CUPIN DOMAIN PROTEIN (AFU_ORTHOLOGUE AFUA_3G13620)"/>
    <property type="match status" value="1"/>
</dbReference>
<proteinExistence type="predicted"/>
<dbReference type="Pfam" id="PF07883">
    <property type="entry name" value="Cupin_2"/>
    <property type="match status" value="1"/>
</dbReference>
<protein>
    <recommendedName>
        <fullName evidence="1">Cupin type-2 domain-containing protein</fullName>
    </recommendedName>
</protein>